<dbReference type="Pfam" id="PF00027">
    <property type="entry name" value="cNMP_binding"/>
    <property type="match status" value="1"/>
</dbReference>
<dbReference type="Gene3D" id="2.60.120.10">
    <property type="entry name" value="Jelly Rolls"/>
    <property type="match status" value="1"/>
</dbReference>
<gene>
    <name evidence="2" type="ORF">OBO34_15825</name>
</gene>
<organism evidence="2 3">
    <name type="scientific">Hominibacterium faecale</name>
    <dbReference type="NCBI Taxonomy" id="2839743"/>
    <lineage>
        <taxon>Bacteria</taxon>
        <taxon>Bacillati</taxon>
        <taxon>Bacillota</taxon>
        <taxon>Clostridia</taxon>
        <taxon>Peptostreptococcales</taxon>
        <taxon>Anaerovoracaceae</taxon>
        <taxon>Hominibacterium</taxon>
    </lineage>
</organism>
<dbReference type="InterPro" id="IPR036390">
    <property type="entry name" value="WH_DNA-bd_sf"/>
</dbReference>
<dbReference type="RefSeq" id="WP_269478662.1">
    <property type="nucleotide sequence ID" value="NZ_JAOSHN010000006.1"/>
</dbReference>
<comment type="caution">
    <text evidence="2">The sequence shown here is derived from an EMBL/GenBank/DDBJ whole genome shotgun (WGS) entry which is preliminary data.</text>
</comment>
<dbReference type="InterPro" id="IPR014710">
    <property type="entry name" value="RmlC-like_jellyroll"/>
</dbReference>
<sequence>MKRYFISDGIAEDSIKKMLRCFRPQLKRFQSGETIMRYSDRVEKVGLMMKGTAVLHVLDADGNAGLLETYEQQDLFGELFHLPLDGFEYLVEAKTDSQVLFIDYTHIITPCEKTCAHHSQLINNLFLMAAQRAQALSLHLNILHQPTIRKKLLTYLTCLRGTLESRPITIPMTLSALAEYLCVDRSAMTREIRLMNEEGILQSHRRTFQLL</sequence>
<dbReference type="EMBL" id="JAOSHN010000006">
    <property type="protein sequence ID" value="MCU7379814.1"/>
    <property type="molecule type" value="Genomic_DNA"/>
</dbReference>
<dbReference type="SUPFAM" id="SSF51206">
    <property type="entry name" value="cAMP-binding domain-like"/>
    <property type="match status" value="1"/>
</dbReference>
<protein>
    <submittedName>
        <fullName evidence="2">Crp/Fnr family transcriptional regulator</fullName>
    </submittedName>
</protein>
<dbReference type="InterPro" id="IPR000595">
    <property type="entry name" value="cNMP-bd_dom"/>
</dbReference>
<dbReference type="SUPFAM" id="SSF46785">
    <property type="entry name" value="Winged helix' DNA-binding domain"/>
    <property type="match status" value="1"/>
</dbReference>
<feature type="domain" description="Cyclic nucleotide-binding" evidence="1">
    <location>
        <begin position="6"/>
        <end position="103"/>
    </location>
</feature>
<reference evidence="2" key="1">
    <citation type="submission" date="2022-09" db="EMBL/GenBank/DDBJ databases">
        <title>Culturomic study of gut microbiota in children with autism spectrum disorder.</title>
        <authorList>
            <person name="Efimov B.A."/>
            <person name="Chaplin A.V."/>
            <person name="Sokolova S.R."/>
            <person name="Pikina A.P."/>
            <person name="Korzhanova M."/>
            <person name="Belova V."/>
            <person name="Korostin D."/>
        </authorList>
    </citation>
    <scope>NUCLEOTIDE SEQUENCE</scope>
    <source>
        <strain evidence="2">ASD5510</strain>
    </source>
</reference>
<dbReference type="PROSITE" id="PS50042">
    <property type="entry name" value="CNMP_BINDING_3"/>
    <property type="match status" value="1"/>
</dbReference>
<accession>A0A9J6QWH6</accession>
<name>A0A9J6QWH6_9FIRM</name>
<evidence type="ECO:0000259" key="1">
    <source>
        <dbReference type="PROSITE" id="PS50042"/>
    </source>
</evidence>
<proteinExistence type="predicted"/>
<keyword evidence="3" id="KW-1185">Reference proteome</keyword>
<evidence type="ECO:0000313" key="3">
    <source>
        <dbReference type="Proteomes" id="UP001065549"/>
    </source>
</evidence>
<dbReference type="AlphaFoldDB" id="A0A9J6QWH6"/>
<dbReference type="Proteomes" id="UP001065549">
    <property type="component" value="Unassembled WGS sequence"/>
</dbReference>
<dbReference type="CDD" id="cd00038">
    <property type="entry name" value="CAP_ED"/>
    <property type="match status" value="1"/>
</dbReference>
<evidence type="ECO:0000313" key="2">
    <source>
        <dbReference type="EMBL" id="MCU7379814.1"/>
    </source>
</evidence>
<dbReference type="InterPro" id="IPR018490">
    <property type="entry name" value="cNMP-bd_dom_sf"/>
</dbReference>